<dbReference type="InterPro" id="IPR043502">
    <property type="entry name" value="DNA/RNA_pol_sf"/>
</dbReference>
<dbReference type="Gene3D" id="3.10.10.10">
    <property type="entry name" value="HIV Type 1 Reverse Transcriptase, subunit A, domain 1"/>
    <property type="match status" value="1"/>
</dbReference>
<dbReference type="CDD" id="cd00303">
    <property type="entry name" value="retropepsin_like"/>
    <property type="match status" value="1"/>
</dbReference>
<feature type="region of interest" description="Disordered" evidence="4">
    <location>
        <begin position="1"/>
        <end position="62"/>
    </location>
</feature>
<evidence type="ECO:0000256" key="3">
    <source>
        <dbReference type="ARBA" id="ARBA00022801"/>
    </source>
</evidence>
<feature type="region of interest" description="Disordered" evidence="4">
    <location>
        <begin position="479"/>
        <end position="516"/>
    </location>
</feature>
<evidence type="ECO:0000259" key="5">
    <source>
        <dbReference type="PROSITE" id="PS50175"/>
    </source>
</evidence>
<gene>
    <name evidence="7 8 9" type="primary">arc</name>
</gene>
<feature type="region of interest" description="Disordered" evidence="4">
    <location>
        <begin position="275"/>
        <end position="308"/>
    </location>
</feature>
<dbReference type="Pfam" id="PF00078">
    <property type="entry name" value="RVT_1"/>
    <property type="match status" value="1"/>
</dbReference>
<dbReference type="GO" id="GO:0004523">
    <property type="term" value="F:RNA-DNA hybrid ribonuclease activity"/>
    <property type="evidence" value="ECO:0007669"/>
    <property type="project" value="UniProtKB-EC"/>
</dbReference>
<dbReference type="RefSeq" id="XP_026118437.1">
    <property type="nucleotide sequence ID" value="XM_026262652.1"/>
</dbReference>
<evidence type="ECO:0000256" key="2">
    <source>
        <dbReference type="ARBA" id="ARBA00012180"/>
    </source>
</evidence>
<feature type="domain" description="Peptidase A2" evidence="5">
    <location>
        <begin position="359"/>
        <end position="441"/>
    </location>
</feature>
<dbReference type="GO" id="GO:0006508">
    <property type="term" value="P:proteolysis"/>
    <property type="evidence" value="ECO:0007669"/>
    <property type="project" value="InterPro"/>
</dbReference>
<sequence length="707" mass="79152">MTSTPSPSTSTCVDIEVPEVDTPMWERKEKIDQSKEVSISTPISLSAPPSPEVPTTTSSTATAAKSDHLRLTFPTFGRPSDDADPLNYLTRCQDFLALHPLSDVDLLATFRTVLHGTARDWWEVARSSTFSWTEFEAAFLSAFLSEDYEDELAERVRTRTQGEREPIRDFAFSYRALCKRWKSTLTECDIVKMILKNIKPHLASQLRSRVSTVEELVKLGHQLEKDYEQQLRYDGGSHPKQQPILPRPPANRSMDKSQVQCWRCKGHHSPGNCPYFTSLSSQPTHQSQPSHQKRPPQNLKQGGLPSHSTVSATAASLLGDVPPFQSITSSLRTNQVGDNQQFTVPQQLVVPITIGTWKGKAIVDTGASYTLIHESLWKALKPQDSLHPWNLGPLYLANGEAEVPLGWIKVQITLHKTKTSMKAVVLTSTSLTYVAVLGLDFIFLSGLQLNVADRKYSFKCAPEEEYYFQLGQASIPASRDPCQRASKKSRSSQHNLSLLSSVPPPQPLRASRDVDPTVTEDQVLIDNALKEATLPHDEEIQLRHLLESHRTVCTRRPGRTTVLQHCLYTRHPVPIKQRPYRLTPAKQAIVKEQIEEMLKADIIEPSYSAWASPVVLVPKKDGSLRFCVDYRKINALTESDAYPIPNITEILESLSDAAIFSTLDLNCGYWQVPMDPESKSKTASITSGGLYHSFWSEECPSHFSKAD</sequence>
<dbReference type="InterPro" id="IPR043128">
    <property type="entry name" value="Rev_trsase/Diguanyl_cyclase"/>
</dbReference>
<dbReference type="CDD" id="cd01647">
    <property type="entry name" value="RT_LTR"/>
    <property type="match status" value="1"/>
</dbReference>
<accession>A0A6P6PD10</accession>
<dbReference type="Pfam" id="PF13650">
    <property type="entry name" value="Asp_protease_2"/>
    <property type="match status" value="1"/>
</dbReference>
<dbReference type="AlphaFoldDB" id="A0A6P6PD10"/>
<dbReference type="Gene3D" id="3.30.70.270">
    <property type="match status" value="1"/>
</dbReference>
<dbReference type="InterPro" id="IPR001995">
    <property type="entry name" value="Peptidase_A2_cat"/>
</dbReference>
<keyword evidence="3" id="KW-0378">Hydrolase</keyword>
<organism evidence="6 7">
    <name type="scientific">Carassius auratus</name>
    <name type="common">Goldfish</name>
    <dbReference type="NCBI Taxonomy" id="7957"/>
    <lineage>
        <taxon>Eukaryota</taxon>
        <taxon>Metazoa</taxon>
        <taxon>Chordata</taxon>
        <taxon>Craniata</taxon>
        <taxon>Vertebrata</taxon>
        <taxon>Euteleostomi</taxon>
        <taxon>Actinopterygii</taxon>
        <taxon>Neopterygii</taxon>
        <taxon>Teleostei</taxon>
        <taxon>Ostariophysi</taxon>
        <taxon>Cypriniformes</taxon>
        <taxon>Cyprinidae</taxon>
        <taxon>Cyprininae</taxon>
        <taxon>Carassius</taxon>
    </lineage>
</organism>
<feature type="compositionally biased region" description="Basic and acidic residues" evidence="4">
    <location>
        <begin position="24"/>
        <end position="35"/>
    </location>
</feature>
<feature type="compositionally biased region" description="Low complexity" evidence="4">
    <location>
        <begin position="277"/>
        <end position="290"/>
    </location>
</feature>
<keyword evidence="6" id="KW-1185">Reference proteome</keyword>
<dbReference type="InterPro" id="IPR053134">
    <property type="entry name" value="RNA-dir_DNA_polymerase"/>
</dbReference>
<dbReference type="KEGG" id="caua:113097414"/>
<feature type="compositionally biased region" description="Low complexity" evidence="4">
    <location>
        <begin position="1"/>
        <end position="11"/>
    </location>
</feature>
<evidence type="ECO:0000313" key="6">
    <source>
        <dbReference type="Proteomes" id="UP000515129"/>
    </source>
</evidence>
<evidence type="ECO:0000256" key="1">
    <source>
        <dbReference type="ARBA" id="ARBA00010879"/>
    </source>
</evidence>
<feature type="compositionally biased region" description="Low complexity" evidence="4">
    <location>
        <begin position="53"/>
        <end position="62"/>
    </location>
</feature>
<dbReference type="RefSeq" id="XP_026118436.1">
    <property type="nucleotide sequence ID" value="XM_026262651.1"/>
</dbReference>
<dbReference type="InterPro" id="IPR000477">
    <property type="entry name" value="RT_dom"/>
</dbReference>
<comment type="similarity">
    <text evidence="1">Belongs to the beta type-B retroviral polymerase family. HERV class-II K(HML-2) pol subfamily.</text>
</comment>
<dbReference type="InterPro" id="IPR005162">
    <property type="entry name" value="Retrotrans_gag_dom"/>
</dbReference>
<evidence type="ECO:0000256" key="4">
    <source>
        <dbReference type="SAM" id="MobiDB-lite"/>
    </source>
</evidence>
<reference evidence="7 8" key="1">
    <citation type="submission" date="2025-04" db="UniProtKB">
        <authorList>
            <consortium name="RefSeq"/>
        </authorList>
    </citation>
    <scope>IDENTIFICATION</scope>
    <source>
        <strain evidence="7 8">Wakin</strain>
        <tissue evidence="7 8">Muscle</tissue>
    </source>
</reference>
<dbReference type="InterPro" id="IPR021109">
    <property type="entry name" value="Peptidase_aspartic_dom_sf"/>
</dbReference>
<name>A0A6P6PD10_CARAU</name>
<dbReference type="RefSeq" id="XP_026118435.1">
    <property type="nucleotide sequence ID" value="XM_026262650.1"/>
</dbReference>
<dbReference type="PANTHER" id="PTHR24559">
    <property type="entry name" value="TRANSPOSON TY3-I GAG-POL POLYPROTEIN"/>
    <property type="match status" value="1"/>
</dbReference>
<dbReference type="OrthoDB" id="8953495at2759"/>
<evidence type="ECO:0000313" key="9">
    <source>
        <dbReference type="RefSeq" id="XP_026118437.1"/>
    </source>
</evidence>
<dbReference type="GO" id="GO:0004190">
    <property type="term" value="F:aspartic-type endopeptidase activity"/>
    <property type="evidence" value="ECO:0007669"/>
    <property type="project" value="InterPro"/>
</dbReference>
<dbReference type="SUPFAM" id="SSF56672">
    <property type="entry name" value="DNA/RNA polymerases"/>
    <property type="match status" value="1"/>
</dbReference>
<dbReference type="PROSITE" id="PS50175">
    <property type="entry name" value="ASP_PROT_RETROV"/>
    <property type="match status" value="1"/>
</dbReference>
<dbReference type="Proteomes" id="UP000515129">
    <property type="component" value="Unplaced"/>
</dbReference>
<dbReference type="InterPro" id="IPR001969">
    <property type="entry name" value="Aspartic_peptidase_AS"/>
</dbReference>
<protein>
    <recommendedName>
        <fullName evidence="2">ribonuclease H</fullName>
        <ecNumber evidence="2">3.1.26.4</ecNumber>
    </recommendedName>
</protein>
<evidence type="ECO:0000313" key="7">
    <source>
        <dbReference type="RefSeq" id="XP_026118435.1"/>
    </source>
</evidence>
<dbReference type="Gene3D" id="2.40.70.10">
    <property type="entry name" value="Acid Proteases"/>
    <property type="match status" value="1"/>
</dbReference>
<proteinExistence type="inferred from homology"/>
<dbReference type="SUPFAM" id="SSF50630">
    <property type="entry name" value="Acid proteases"/>
    <property type="match status" value="1"/>
</dbReference>
<dbReference type="PROSITE" id="PS00141">
    <property type="entry name" value="ASP_PROTEASE"/>
    <property type="match status" value="1"/>
</dbReference>
<dbReference type="Pfam" id="PF03732">
    <property type="entry name" value="Retrotrans_gag"/>
    <property type="match status" value="1"/>
</dbReference>
<dbReference type="EC" id="3.1.26.4" evidence="2"/>
<feature type="region of interest" description="Disordered" evidence="4">
    <location>
        <begin position="233"/>
        <end position="253"/>
    </location>
</feature>
<evidence type="ECO:0000313" key="8">
    <source>
        <dbReference type="RefSeq" id="XP_026118436.1"/>
    </source>
</evidence>